<gene>
    <name evidence="2" type="ORF">O181_096290</name>
</gene>
<name>A0A9Q3J5E0_9BASI</name>
<dbReference type="Proteomes" id="UP000765509">
    <property type="component" value="Unassembled WGS sequence"/>
</dbReference>
<organism evidence="2 3">
    <name type="scientific">Austropuccinia psidii MF-1</name>
    <dbReference type="NCBI Taxonomy" id="1389203"/>
    <lineage>
        <taxon>Eukaryota</taxon>
        <taxon>Fungi</taxon>
        <taxon>Dikarya</taxon>
        <taxon>Basidiomycota</taxon>
        <taxon>Pucciniomycotina</taxon>
        <taxon>Pucciniomycetes</taxon>
        <taxon>Pucciniales</taxon>
        <taxon>Sphaerophragmiaceae</taxon>
        <taxon>Austropuccinia</taxon>
    </lineage>
</organism>
<reference evidence="2" key="1">
    <citation type="submission" date="2021-03" db="EMBL/GenBank/DDBJ databases">
        <title>Draft genome sequence of rust myrtle Austropuccinia psidii MF-1, a brazilian biotype.</title>
        <authorList>
            <person name="Quecine M.C."/>
            <person name="Pachon D.M.R."/>
            <person name="Bonatelli M.L."/>
            <person name="Correr F.H."/>
            <person name="Franceschini L.M."/>
            <person name="Leite T.F."/>
            <person name="Margarido G.R.A."/>
            <person name="Almeida C.A."/>
            <person name="Ferrarezi J.A."/>
            <person name="Labate C.A."/>
        </authorList>
    </citation>
    <scope>NUCLEOTIDE SEQUENCE</scope>
    <source>
        <strain evidence="2">MF-1</strain>
    </source>
</reference>
<protein>
    <submittedName>
        <fullName evidence="2">Uncharacterized protein</fullName>
    </submittedName>
</protein>
<evidence type="ECO:0000256" key="1">
    <source>
        <dbReference type="SAM" id="MobiDB-lite"/>
    </source>
</evidence>
<feature type="compositionally biased region" description="Polar residues" evidence="1">
    <location>
        <begin position="42"/>
        <end position="70"/>
    </location>
</feature>
<keyword evidence="3" id="KW-1185">Reference proteome</keyword>
<proteinExistence type="predicted"/>
<dbReference type="AlphaFoldDB" id="A0A9Q3J5E0"/>
<evidence type="ECO:0000313" key="3">
    <source>
        <dbReference type="Proteomes" id="UP000765509"/>
    </source>
</evidence>
<sequence length="209" mass="23361">MVIIKGWNTNRQLKLLEERATRIRENKSTIQDIEEQLNQTEPTLIPSGSQGVDQPNSPVASNHSGTSRIVSKSHHSSQSQCNNHYSRVREFNLTPTQKHPTMYSILPYLEPSIIKHSSPAKNTRSQRHQAVLNPKTRAPLEYTPPVHQLSANLDRGPPMEGAEPSRRGDVKSRRSTSFSGFLGGYPSISQGPTRRLGESEDEEGEESVE</sequence>
<feature type="region of interest" description="Disordered" evidence="1">
    <location>
        <begin position="134"/>
        <end position="209"/>
    </location>
</feature>
<dbReference type="EMBL" id="AVOT02064077">
    <property type="protein sequence ID" value="MBW0556575.1"/>
    <property type="molecule type" value="Genomic_DNA"/>
</dbReference>
<evidence type="ECO:0000313" key="2">
    <source>
        <dbReference type="EMBL" id="MBW0556575.1"/>
    </source>
</evidence>
<accession>A0A9Q3J5E0</accession>
<comment type="caution">
    <text evidence="2">The sequence shown here is derived from an EMBL/GenBank/DDBJ whole genome shotgun (WGS) entry which is preliminary data.</text>
</comment>
<feature type="compositionally biased region" description="Acidic residues" evidence="1">
    <location>
        <begin position="199"/>
        <end position="209"/>
    </location>
</feature>
<feature type="region of interest" description="Disordered" evidence="1">
    <location>
        <begin position="42"/>
        <end position="82"/>
    </location>
</feature>
<feature type="compositionally biased region" description="Basic and acidic residues" evidence="1">
    <location>
        <begin position="163"/>
        <end position="172"/>
    </location>
</feature>